<dbReference type="Gene3D" id="1.10.10.10">
    <property type="entry name" value="Winged helix-like DNA-binding domain superfamily/Winged helix DNA-binding domain"/>
    <property type="match status" value="1"/>
</dbReference>
<dbReference type="InterPro" id="IPR013324">
    <property type="entry name" value="RNA_pol_sigma_r3/r4-like"/>
</dbReference>
<dbReference type="InterPro" id="IPR001001">
    <property type="entry name" value="DNA_polIII_beta"/>
</dbReference>
<dbReference type="Pfam" id="PF06776">
    <property type="entry name" value="IalB"/>
    <property type="match status" value="1"/>
</dbReference>
<dbReference type="GO" id="GO:0009229">
    <property type="term" value="P:thiamine diphosphate biosynthetic process"/>
    <property type="evidence" value="ECO:0007669"/>
    <property type="project" value="InterPro"/>
</dbReference>
<evidence type="ECO:0000256" key="13">
    <source>
        <dbReference type="ARBA" id="ARBA00023125"/>
    </source>
</evidence>
<dbReference type="PRINTS" id="PR00046">
    <property type="entry name" value="SIGMA70FCT"/>
</dbReference>
<dbReference type="InterPro" id="IPR036388">
    <property type="entry name" value="WH-like_DNA-bd_sf"/>
</dbReference>
<dbReference type="CDD" id="cd07995">
    <property type="entry name" value="TPK"/>
    <property type="match status" value="1"/>
</dbReference>
<keyword evidence="12" id="KW-0731">Sigma factor</keyword>
<dbReference type="NCBIfam" id="TIGR02937">
    <property type="entry name" value="sigma70-ECF"/>
    <property type="match status" value="1"/>
</dbReference>
<dbReference type="GO" id="GO:0008408">
    <property type="term" value="F:3'-5' exonuclease activity"/>
    <property type="evidence" value="ECO:0007669"/>
    <property type="project" value="InterPro"/>
</dbReference>
<dbReference type="SUPFAM" id="SSF88946">
    <property type="entry name" value="Sigma2 domain of RNA polymerase sigma factors"/>
    <property type="match status" value="1"/>
</dbReference>
<keyword evidence="11" id="KW-0805">Transcription regulation</keyword>
<dbReference type="InterPro" id="IPR014284">
    <property type="entry name" value="RNA_pol_sigma-70_dom"/>
</dbReference>
<dbReference type="Pfam" id="PF04545">
    <property type="entry name" value="Sigma70_r4"/>
    <property type="match status" value="1"/>
</dbReference>
<keyword evidence="10" id="KW-0239">DNA-directed DNA polymerase</keyword>
<dbReference type="InterPro" id="IPR007371">
    <property type="entry name" value="TPK_catalytic"/>
</dbReference>
<protein>
    <recommendedName>
        <fullName evidence="23">Thiamine diphosphokinase</fullName>
    </recommendedName>
</protein>
<dbReference type="GO" id="GO:0006271">
    <property type="term" value="P:DNA strand elongation involved in DNA replication"/>
    <property type="evidence" value="ECO:0007669"/>
    <property type="project" value="TreeGrafter"/>
</dbReference>
<dbReference type="EnsemblMetazoa" id="GAUT039705-RA">
    <property type="protein sequence ID" value="GAUT039705-PA"/>
    <property type="gene ID" value="GAUT039705"/>
</dbReference>
<accession>A0A1A9VKA7</accession>
<dbReference type="NCBIfam" id="NF005143">
    <property type="entry name" value="PRK06596.1"/>
    <property type="match status" value="1"/>
</dbReference>
<evidence type="ECO:0000259" key="15">
    <source>
        <dbReference type="Pfam" id="PF00712"/>
    </source>
</evidence>
<evidence type="ECO:0000259" key="18">
    <source>
        <dbReference type="Pfam" id="PF04263"/>
    </source>
</evidence>
<dbReference type="GO" id="GO:0003677">
    <property type="term" value="F:DNA binding"/>
    <property type="evidence" value="ECO:0007669"/>
    <property type="project" value="UniProtKB-KW"/>
</dbReference>
<evidence type="ECO:0000256" key="8">
    <source>
        <dbReference type="ARBA" id="ARBA00022777"/>
    </source>
</evidence>
<dbReference type="Gene3D" id="3.10.150.10">
    <property type="entry name" value="DNA Polymerase III, subunit A, domain 2"/>
    <property type="match status" value="1"/>
</dbReference>
<dbReference type="InterPro" id="IPR010642">
    <property type="entry name" value="Invasion_prot_B"/>
</dbReference>
<dbReference type="PANTHER" id="PTHR30478">
    <property type="entry name" value="DNA POLYMERASE III SUBUNIT BETA"/>
    <property type="match status" value="1"/>
</dbReference>
<dbReference type="Pfam" id="PF04263">
    <property type="entry name" value="TPK_catalytic"/>
    <property type="match status" value="1"/>
</dbReference>
<keyword evidence="13" id="KW-0238">DNA-binding</keyword>
<evidence type="ECO:0000259" key="17">
    <source>
        <dbReference type="Pfam" id="PF02768"/>
    </source>
</evidence>
<evidence type="ECO:0000259" key="20">
    <source>
        <dbReference type="Pfam" id="PF04545"/>
    </source>
</evidence>
<organism evidence="21 22">
    <name type="scientific">Glossina austeni</name>
    <name type="common">Savannah tsetse fly</name>
    <dbReference type="NCBI Taxonomy" id="7395"/>
    <lineage>
        <taxon>Eukaryota</taxon>
        <taxon>Metazoa</taxon>
        <taxon>Ecdysozoa</taxon>
        <taxon>Arthropoda</taxon>
        <taxon>Hexapoda</taxon>
        <taxon>Insecta</taxon>
        <taxon>Pterygota</taxon>
        <taxon>Neoptera</taxon>
        <taxon>Endopterygota</taxon>
        <taxon>Diptera</taxon>
        <taxon>Brachycera</taxon>
        <taxon>Muscomorpha</taxon>
        <taxon>Hippoboscoidea</taxon>
        <taxon>Glossinidae</taxon>
        <taxon>Glossina</taxon>
    </lineage>
</organism>
<reference evidence="21" key="1">
    <citation type="submission" date="2020-05" db="UniProtKB">
        <authorList>
            <consortium name="EnsemblMetazoa"/>
        </authorList>
    </citation>
    <scope>IDENTIFICATION</scope>
    <source>
        <strain evidence="21">TTRI</strain>
    </source>
</reference>
<comment type="similarity">
    <text evidence="2">Belongs to the beta sliding clamp family.</text>
</comment>
<keyword evidence="14" id="KW-0804">Transcription</keyword>
<feature type="domain" description="DNA polymerase III beta sliding clamp central" evidence="16">
    <location>
        <begin position="709"/>
        <end position="818"/>
    </location>
</feature>
<dbReference type="Gene3D" id="2.60.40.1880">
    <property type="entry name" value="Invasion associated locus B (IalB) protein"/>
    <property type="match status" value="1"/>
</dbReference>
<dbReference type="PANTHER" id="PTHR30478:SF0">
    <property type="entry name" value="BETA SLIDING CLAMP"/>
    <property type="match status" value="1"/>
</dbReference>
<dbReference type="Pfam" id="PF02767">
    <property type="entry name" value="DNA_pol3_beta_2"/>
    <property type="match status" value="1"/>
</dbReference>
<dbReference type="Pfam" id="PF02768">
    <property type="entry name" value="DNA_pol3_beta_3"/>
    <property type="match status" value="1"/>
</dbReference>
<dbReference type="GO" id="GO:0005524">
    <property type="term" value="F:ATP binding"/>
    <property type="evidence" value="ECO:0007669"/>
    <property type="project" value="UniProtKB-KW"/>
</dbReference>
<dbReference type="GO" id="GO:0006772">
    <property type="term" value="P:thiamine metabolic process"/>
    <property type="evidence" value="ECO:0007669"/>
    <property type="project" value="InterPro"/>
</dbReference>
<comment type="subcellular location">
    <subcellularLocation>
        <location evidence="1">Cytoplasm</location>
    </subcellularLocation>
</comment>
<dbReference type="InterPro" id="IPR038696">
    <property type="entry name" value="IalB_sf"/>
</dbReference>
<dbReference type="InterPro" id="IPR036759">
    <property type="entry name" value="TPK_catalytic_sf"/>
</dbReference>
<keyword evidence="5" id="KW-0548">Nucleotidyltransferase</keyword>
<evidence type="ECO:0000256" key="1">
    <source>
        <dbReference type="ARBA" id="ARBA00004496"/>
    </source>
</evidence>
<feature type="domain" description="RNA polymerase sigma-70 region 2" evidence="19">
    <location>
        <begin position="199"/>
        <end position="267"/>
    </location>
</feature>
<dbReference type="InterPro" id="IPR046938">
    <property type="entry name" value="DNA_clamp_sf"/>
</dbReference>
<dbReference type="NCBIfam" id="TIGR00663">
    <property type="entry name" value="dnan"/>
    <property type="match status" value="1"/>
</dbReference>
<dbReference type="AlphaFoldDB" id="A0A1A9VKA7"/>
<evidence type="ECO:0000259" key="16">
    <source>
        <dbReference type="Pfam" id="PF02767"/>
    </source>
</evidence>
<dbReference type="InterPro" id="IPR007627">
    <property type="entry name" value="RNA_pol_sigma70_r2"/>
</dbReference>
<dbReference type="SUPFAM" id="SSF88659">
    <property type="entry name" value="Sigma3 and sigma4 domains of RNA polymerase sigma factors"/>
    <property type="match status" value="1"/>
</dbReference>
<evidence type="ECO:0008006" key="23">
    <source>
        <dbReference type="Google" id="ProtNLM"/>
    </source>
</evidence>
<dbReference type="Pfam" id="PF04542">
    <property type="entry name" value="Sigma70_r2"/>
    <property type="match status" value="1"/>
</dbReference>
<dbReference type="InterPro" id="IPR013325">
    <property type="entry name" value="RNA_pol_sigma_r2"/>
</dbReference>
<dbReference type="GO" id="GO:0016987">
    <property type="term" value="F:sigma factor activity"/>
    <property type="evidence" value="ECO:0007669"/>
    <property type="project" value="UniProtKB-KW"/>
</dbReference>
<dbReference type="VEuPathDB" id="VectorBase:GAUT039705"/>
<dbReference type="InterPro" id="IPR022637">
    <property type="entry name" value="DNA_polIII_beta_cen"/>
</dbReference>
<keyword evidence="3" id="KW-0963">Cytoplasm</keyword>
<dbReference type="GO" id="GO:0004788">
    <property type="term" value="F:thiamine diphosphokinase activity"/>
    <property type="evidence" value="ECO:0007669"/>
    <property type="project" value="InterPro"/>
</dbReference>
<dbReference type="GO" id="GO:0005737">
    <property type="term" value="C:cytoplasm"/>
    <property type="evidence" value="ECO:0007669"/>
    <property type="project" value="UniProtKB-SubCell"/>
</dbReference>
<keyword evidence="7" id="KW-0547">Nucleotide-binding</keyword>
<feature type="domain" description="DNA polymerase III beta sliding clamp N-terminal" evidence="15">
    <location>
        <begin position="591"/>
        <end position="694"/>
    </location>
</feature>
<dbReference type="CDD" id="cd00140">
    <property type="entry name" value="beta_clamp"/>
    <property type="match status" value="1"/>
</dbReference>
<evidence type="ECO:0000256" key="2">
    <source>
        <dbReference type="ARBA" id="ARBA00010752"/>
    </source>
</evidence>
<dbReference type="InterPro" id="IPR006282">
    <property type="entry name" value="Thi_PPkinase"/>
</dbReference>
<evidence type="ECO:0000256" key="4">
    <source>
        <dbReference type="ARBA" id="ARBA00022679"/>
    </source>
</evidence>
<dbReference type="InterPro" id="IPR022635">
    <property type="entry name" value="DNA_polIII_beta_C"/>
</dbReference>
<evidence type="ECO:0000313" key="21">
    <source>
        <dbReference type="EnsemblMetazoa" id="GAUT039705-PA"/>
    </source>
</evidence>
<dbReference type="InterPro" id="IPR007630">
    <property type="entry name" value="RNA_pol_sigma70_r4"/>
</dbReference>
<evidence type="ECO:0000256" key="10">
    <source>
        <dbReference type="ARBA" id="ARBA00022932"/>
    </source>
</evidence>
<dbReference type="GO" id="GO:0006352">
    <property type="term" value="P:DNA-templated transcription initiation"/>
    <property type="evidence" value="ECO:0007669"/>
    <property type="project" value="InterPro"/>
</dbReference>
<name>A0A1A9VKA7_GLOAU</name>
<proteinExistence type="inferred from homology"/>
<evidence type="ECO:0000256" key="6">
    <source>
        <dbReference type="ARBA" id="ARBA00022705"/>
    </source>
</evidence>
<evidence type="ECO:0000256" key="5">
    <source>
        <dbReference type="ARBA" id="ARBA00022695"/>
    </source>
</evidence>
<keyword evidence="8" id="KW-0418">Kinase</keyword>
<keyword evidence="22" id="KW-1185">Reference proteome</keyword>
<feature type="domain" description="DNA polymerase III beta sliding clamp C-terminal" evidence="17">
    <location>
        <begin position="821"/>
        <end position="939"/>
    </location>
</feature>
<keyword evidence="6" id="KW-0235">DNA replication</keyword>
<evidence type="ECO:0000256" key="7">
    <source>
        <dbReference type="ARBA" id="ARBA00022741"/>
    </source>
</evidence>
<dbReference type="SUPFAM" id="SSF55979">
    <property type="entry name" value="DNA clamp"/>
    <property type="match status" value="3"/>
</dbReference>
<dbReference type="SUPFAM" id="SSF63999">
    <property type="entry name" value="Thiamin pyrophosphokinase, catalytic domain"/>
    <property type="match status" value="1"/>
</dbReference>
<dbReference type="GO" id="GO:0003887">
    <property type="term" value="F:DNA-directed DNA polymerase activity"/>
    <property type="evidence" value="ECO:0007669"/>
    <property type="project" value="UniProtKB-KW"/>
</dbReference>
<feature type="domain" description="RNA polymerase sigma-70 region 4" evidence="20">
    <location>
        <begin position="379"/>
        <end position="429"/>
    </location>
</feature>
<feature type="domain" description="Thiamin pyrophosphokinase catalytic" evidence="18">
    <location>
        <begin position="38"/>
        <end position="124"/>
    </location>
</feature>
<dbReference type="InterPro" id="IPR000943">
    <property type="entry name" value="RNA_pol_sigma70"/>
</dbReference>
<dbReference type="Proteomes" id="UP000078200">
    <property type="component" value="Unassembled WGS sequence"/>
</dbReference>
<evidence type="ECO:0000259" key="19">
    <source>
        <dbReference type="Pfam" id="PF04542"/>
    </source>
</evidence>
<evidence type="ECO:0000256" key="3">
    <source>
        <dbReference type="ARBA" id="ARBA00022490"/>
    </source>
</evidence>
<dbReference type="InterPro" id="IPR022634">
    <property type="entry name" value="DNA_polIII_beta_N"/>
</dbReference>
<dbReference type="Gene3D" id="1.20.120.1810">
    <property type="match status" value="1"/>
</dbReference>
<dbReference type="GO" id="GO:0016301">
    <property type="term" value="F:kinase activity"/>
    <property type="evidence" value="ECO:0007669"/>
    <property type="project" value="UniProtKB-KW"/>
</dbReference>
<keyword evidence="9" id="KW-0067">ATP-binding</keyword>
<evidence type="ECO:0000256" key="11">
    <source>
        <dbReference type="ARBA" id="ARBA00023015"/>
    </source>
</evidence>
<keyword evidence="4" id="KW-0808">Transferase</keyword>
<evidence type="ECO:0000256" key="9">
    <source>
        <dbReference type="ARBA" id="ARBA00022840"/>
    </source>
</evidence>
<dbReference type="SMART" id="SM00480">
    <property type="entry name" value="POL3Bc"/>
    <property type="match status" value="1"/>
</dbReference>
<dbReference type="NCBIfam" id="TIGR01378">
    <property type="entry name" value="thi_PPkinase"/>
    <property type="match status" value="1"/>
</dbReference>
<sequence length="940" mass="106281">MQNLHHDHVLHCSTQQQYRSIVVLNGETPSSSFFKRDIPIIAVDGGVNKLLSIGVKPDLVVGDLDSVNPDLRANLNTIYLPDQDYCDFSKAMAHLKTVKLLPSIVTGITGGAIDHILQNINVFLSTGSIFYTPSPPMVGYTLQKVVMLTPMASLCVDSRTNLMQYIARVQKFPMLSQEEEVRLAKNWNQYKDISSAHKLITSHLNLVVKIAMKFKNYGLLLMDLVMEGNMGLMHAVKKFNPDLGFRFSTYAVWWIEASIKDFILKSWSFVKIGTTQAQRRLFFSLRKIKKRILQYTNRETLSNEEIKAISNELSVSEGDVLQMNYRLACKDQSLNDCIKIGDDSKRELQDMIPCNLVSQEVTYQNHEEKELKETILNNALASLNERARDIFISRYLCENTQTLDELSKKYCVSRERIRQLAEQAMAKVKQYIQSESLKFGAFASVSDVQLKEKYKDWLVYTASEDGEKVCYIVSYPKKKSEHYTTNRKPYVMVSYVDKKADEVSVTSGFQYDKEPVALNIDKKIKYTLPIIQGSFAWAEHTKIDQDLILKMKQGLSMVVNGKAKTVTIDDTYSLLGFQKAYQKMHDLCHTKVSGVVERRNAIDVLACINIKAQHGSIKLMATDLDISMFASLAATVLTEGEVKISAHTLHDIVKKLPADLDVNFEVNNQGKLLMSCGNANFSLPNVVSSSFPALEEDNYKHDFILLNTDLIDLLTKTKFAVSLDDTRYNLNGIYLHTDEQFLYCVATDGHRLSCIKRPKPGNINGEFGVIIPRKTVMELLKILDDCNEINVKLSDRKIKFTCGEYILISKLIDGTFPNYKAVIPASQDKHMIIESKKLSDVIDRVSVVVSDKVKSIKFSLQEKLLTLHSNSQECSDATESIEVDYNEASIEIGFNSRYLLDVLSCIKNKCKFSLADGNSATIITDEDDSSVLYVVMPMRT</sequence>
<dbReference type="Gene3D" id="3.40.50.10240">
    <property type="entry name" value="Thiamin pyrophosphokinase, catalytic domain"/>
    <property type="match status" value="1"/>
</dbReference>
<dbReference type="Gene3D" id="3.70.10.10">
    <property type="match status" value="1"/>
</dbReference>
<evidence type="ECO:0000256" key="12">
    <source>
        <dbReference type="ARBA" id="ARBA00023082"/>
    </source>
</evidence>
<dbReference type="Pfam" id="PF00712">
    <property type="entry name" value="DNA_pol3_beta"/>
    <property type="match status" value="1"/>
</dbReference>
<dbReference type="GO" id="GO:0009360">
    <property type="term" value="C:DNA polymerase III complex"/>
    <property type="evidence" value="ECO:0007669"/>
    <property type="project" value="InterPro"/>
</dbReference>
<evidence type="ECO:0000313" key="22">
    <source>
        <dbReference type="Proteomes" id="UP000078200"/>
    </source>
</evidence>
<evidence type="ECO:0000256" key="14">
    <source>
        <dbReference type="ARBA" id="ARBA00023163"/>
    </source>
</evidence>